<dbReference type="EMBL" id="FQVI01000003">
    <property type="protein sequence ID" value="SHE61947.1"/>
    <property type="molecule type" value="Genomic_DNA"/>
</dbReference>
<sequence length="88" mass="9779">MAIPISVCYNADTSKEIQRAEISIMNSGGIYMGFEFRKEYVNDYVAPYGQEIMHGKIALEEHYESPQWEATGDPGSASALQGNGWRTA</sequence>
<evidence type="ECO:0000313" key="2">
    <source>
        <dbReference type="EMBL" id="SHE61947.1"/>
    </source>
</evidence>
<dbReference type="Proteomes" id="UP000184245">
    <property type="component" value="Unassembled WGS sequence"/>
</dbReference>
<gene>
    <name evidence="2" type="ORF">SAMN02745158_01045</name>
</gene>
<evidence type="ECO:0000313" key="3">
    <source>
        <dbReference type="Proteomes" id="UP000184245"/>
    </source>
</evidence>
<keyword evidence="3" id="KW-1185">Reference proteome</keyword>
<evidence type="ECO:0000256" key="1">
    <source>
        <dbReference type="SAM" id="MobiDB-lite"/>
    </source>
</evidence>
<reference evidence="2 3" key="1">
    <citation type="submission" date="2016-11" db="EMBL/GenBank/DDBJ databases">
        <authorList>
            <person name="Jaros S."/>
            <person name="Januszkiewicz K."/>
            <person name="Wedrychowicz H."/>
        </authorList>
    </citation>
    <scope>NUCLEOTIDE SEQUENCE [LARGE SCALE GENOMIC DNA]</scope>
    <source>
        <strain evidence="2 3">DSM 17459</strain>
    </source>
</reference>
<feature type="region of interest" description="Disordered" evidence="1">
    <location>
        <begin position="65"/>
        <end position="88"/>
    </location>
</feature>
<proteinExistence type="predicted"/>
<dbReference type="STRING" id="1122155.SAMN02745158_01045"/>
<organism evidence="2 3">
    <name type="scientific">Lactonifactor longoviformis DSM 17459</name>
    <dbReference type="NCBI Taxonomy" id="1122155"/>
    <lineage>
        <taxon>Bacteria</taxon>
        <taxon>Bacillati</taxon>
        <taxon>Bacillota</taxon>
        <taxon>Clostridia</taxon>
        <taxon>Eubacteriales</taxon>
        <taxon>Clostridiaceae</taxon>
        <taxon>Lactonifactor</taxon>
    </lineage>
</organism>
<accession>A0A1M4UZ82</accession>
<protein>
    <submittedName>
        <fullName evidence="2">Uncharacterized protein</fullName>
    </submittedName>
</protein>
<dbReference type="AlphaFoldDB" id="A0A1M4UZ82"/>
<name>A0A1M4UZ82_9CLOT</name>
<feature type="compositionally biased region" description="Polar residues" evidence="1">
    <location>
        <begin position="78"/>
        <end position="88"/>
    </location>
</feature>